<protein>
    <recommendedName>
        <fullName evidence="5">DUF2207 domain-containing protein</fullName>
    </recommendedName>
</protein>
<feature type="coiled-coil region" evidence="1">
    <location>
        <begin position="3"/>
        <end position="72"/>
    </location>
</feature>
<keyword evidence="2" id="KW-0812">Transmembrane</keyword>
<keyword evidence="2" id="KW-0472">Membrane</keyword>
<feature type="transmembrane region" description="Helical" evidence="2">
    <location>
        <begin position="111"/>
        <end position="129"/>
    </location>
</feature>
<evidence type="ECO:0008006" key="5">
    <source>
        <dbReference type="Google" id="ProtNLM"/>
    </source>
</evidence>
<name>A0ABR7HUE5_9FIRM</name>
<dbReference type="EMBL" id="JACOPR010000005">
    <property type="protein sequence ID" value="MBC5731127.1"/>
    <property type="molecule type" value="Genomic_DNA"/>
</dbReference>
<accession>A0ABR7HUE5</accession>
<keyword evidence="1" id="KW-0175">Coiled coil</keyword>
<dbReference type="Proteomes" id="UP000660021">
    <property type="component" value="Unassembled WGS sequence"/>
</dbReference>
<sequence>MTRMELEAERARLRQQIVSLTSITLGPDMAPVRAMAHDSPGRAFLNHLEEQLEEKKARLRELDEQIERASSPAARFRERSRSFLGIIWFIAAFLLIVCLLAGTMLDDLSSRALGVCSLLMFLWALWATFSRDP</sequence>
<organism evidence="3 4">
    <name type="scientific">Pseudoflavonifractor hominis</name>
    <dbReference type="NCBI Taxonomy" id="2763059"/>
    <lineage>
        <taxon>Bacteria</taxon>
        <taxon>Bacillati</taxon>
        <taxon>Bacillota</taxon>
        <taxon>Clostridia</taxon>
        <taxon>Eubacteriales</taxon>
        <taxon>Oscillospiraceae</taxon>
        <taxon>Pseudoflavonifractor</taxon>
    </lineage>
</organism>
<keyword evidence="4" id="KW-1185">Reference proteome</keyword>
<evidence type="ECO:0000256" key="2">
    <source>
        <dbReference type="SAM" id="Phobius"/>
    </source>
</evidence>
<gene>
    <name evidence="3" type="ORF">H8S34_09830</name>
</gene>
<comment type="caution">
    <text evidence="3">The sequence shown here is derived from an EMBL/GenBank/DDBJ whole genome shotgun (WGS) entry which is preliminary data.</text>
</comment>
<feature type="transmembrane region" description="Helical" evidence="2">
    <location>
        <begin position="83"/>
        <end position="105"/>
    </location>
</feature>
<keyword evidence="2" id="KW-1133">Transmembrane helix</keyword>
<evidence type="ECO:0000313" key="4">
    <source>
        <dbReference type="Proteomes" id="UP000660021"/>
    </source>
</evidence>
<proteinExistence type="predicted"/>
<evidence type="ECO:0000256" key="1">
    <source>
        <dbReference type="SAM" id="Coils"/>
    </source>
</evidence>
<reference evidence="3 4" key="1">
    <citation type="submission" date="2020-08" db="EMBL/GenBank/DDBJ databases">
        <title>Genome public.</title>
        <authorList>
            <person name="Liu C."/>
            <person name="Sun Q."/>
        </authorList>
    </citation>
    <scope>NUCLEOTIDE SEQUENCE [LARGE SCALE GENOMIC DNA]</scope>
    <source>
        <strain evidence="3 4">New-38</strain>
    </source>
</reference>
<dbReference type="RefSeq" id="WP_186963870.1">
    <property type="nucleotide sequence ID" value="NZ_JACOPR010000005.1"/>
</dbReference>
<evidence type="ECO:0000313" key="3">
    <source>
        <dbReference type="EMBL" id="MBC5731127.1"/>
    </source>
</evidence>